<protein>
    <submittedName>
        <fullName evidence="5">39S ribosomal protein L16, mitochondrial</fullName>
    </submittedName>
</protein>
<dbReference type="Proteomes" id="UP001583186">
    <property type="component" value="Unassembled WGS sequence"/>
</dbReference>
<dbReference type="InterPro" id="IPR000114">
    <property type="entry name" value="Ribosomal_uL16_bact-type"/>
</dbReference>
<feature type="compositionally biased region" description="Low complexity" evidence="4">
    <location>
        <begin position="35"/>
        <end position="54"/>
    </location>
</feature>
<accession>A0ABR3ZL22</accession>
<sequence>MPSSVPGAAMLRQAFQRLSITASASTTSSSLSAAAARSSSSTFSSSSSRTFSTRPAMASSSLIRPTIMARTTAVGVASRRAFSATSVARGGTWLEPNINRKKRMMKGRPRVATGGSVKGTTVVWGDYGLRMYDHHRRISAKQLKVAEDTIKARLRGQRYRLYKRVNCNVGVYIRMGKGKGSFDHWASRVAVNRIIFEVRGAIHEQVVRDAFRLAGNKLPGQYEFVKKGDPAVMGITKLEDGLTLEDLKRPWKSEKLSPVAVEEVGSAPAASAPPA</sequence>
<keyword evidence="3" id="KW-0687">Ribonucleoprotein</keyword>
<name>A0ABR3ZL22_9PEZI</name>
<comment type="caution">
    <text evidence="5">The sequence shown here is derived from an EMBL/GenBank/DDBJ whole genome shotgun (WGS) entry which is preliminary data.</text>
</comment>
<dbReference type="PANTHER" id="PTHR12220">
    <property type="entry name" value="50S/60S RIBOSOMAL PROTEIN L16"/>
    <property type="match status" value="1"/>
</dbReference>
<dbReference type="InterPro" id="IPR036920">
    <property type="entry name" value="Ribosomal_uL16_sf"/>
</dbReference>
<proteinExistence type="inferred from homology"/>
<evidence type="ECO:0000256" key="1">
    <source>
        <dbReference type="ARBA" id="ARBA00008931"/>
    </source>
</evidence>
<evidence type="ECO:0000256" key="3">
    <source>
        <dbReference type="ARBA" id="ARBA00023274"/>
    </source>
</evidence>
<gene>
    <name evidence="5" type="primary">mrpl16</name>
    <name evidence="5" type="ORF">Sste5346_001795</name>
</gene>
<dbReference type="Gene3D" id="3.90.1170.10">
    <property type="entry name" value="Ribosomal protein L10e/L16"/>
    <property type="match status" value="1"/>
</dbReference>
<dbReference type="PROSITE" id="PS00701">
    <property type="entry name" value="RIBOSOMAL_L16_2"/>
    <property type="match status" value="1"/>
</dbReference>
<evidence type="ECO:0000313" key="6">
    <source>
        <dbReference type="Proteomes" id="UP001583186"/>
    </source>
</evidence>
<dbReference type="InterPro" id="IPR047873">
    <property type="entry name" value="Ribosomal_uL16"/>
</dbReference>
<evidence type="ECO:0000256" key="4">
    <source>
        <dbReference type="SAM" id="MobiDB-lite"/>
    </source>
</evidence>
<dbReference type="GO" id="GO:0005840">
    <property type="term" value="C:ribosome"/>
    <property type="evidence" value="ECO:0007669"/>
    <property type="project" value="UniProtKB-KW"/>
</dbReference>
<evidence type="ECO:0000313" key="5">
    <source>
        <dbReference type="EMBL" id="KAL1901390.1"/>
    </source>
</evidence>
<reference evidence="5 6" key="1">
    <citation type="journal article" date="2024" name="IMA Fungus">
        <title>IMA Genome - F19 : A genome assembly and annotation guide to empower mycologists, including annotated draft genome sequences of Ceratocystis pirilliformis, Diaporthe australafricana, Fusarium ophioides, Paecilomyces lecythidis, and Sporothrix stenoceras.</title>
        <authorList>
            <person name="Aylward J."/>
            <person name="Wilson A.M."/>
            <person name="Visagie C.M."/>
            <person name="Spraker J."/>
            <person name="Barnes I."/>
            <person name="Buitendag C."/>
            <person name="Ceriani C."/>
            <person name="Del Mar Angel L."/>
            <person name="du Plessis D."/>
            <person name="Fuchs T."/>
            <person name="Gasser K."/>
            <person name="Kramer D."/>
            <person name="Li W."/>
            <person name="Munsamy K."/>
            <person name="Piso A."/>
            <person name="Price J.L."/>
            <person name="Sonnekus B."/>
            <person name="Thomas C."/>
            <person name="van der Nest A."/>
            <person name="van Dijk A."/>
            <person name="van Heerden A."/>
            <person name="van Vuuren N."/>
            <person name="Yilmaz N."/>
            <person name="Duong T.A."/>
            <person name="van der Merwe N.A."/>
            <person name="Wingfield M.J."/>
            <person name="Wingfield B.D."/>
        </authorList>
    </citation>
    <scope>NUCLEOTIDE SEQUENCE [LARGE SCALE GENOMIC DNA]</scope>
    <source>
        <strain evidence="5 6">CMW 5346</strain>
    </source>
</reference>
<dbReference type="InterPro" id="IPR020798">
    <property type="entry name" value="Ribosomal_uL16_CS"/>
</dbReference>
<dbReference type="NCBIfam" id="TIGR01164">
    <property type="entry name" value="rplP_bact"/>
    <property type="match status" value="1"/>
</dbReference>
<evidence type="ECO:0000256" key="2">
    <source>
        <dbReference type="ARBA" id="ARBA00022980"/>
    </source>
</evidence>
<organism evidence="5 6">
    <name type="scientific">Sporothrix stenoceras</name>
    <dbReference type="NCBI Taxonomy" id="5173"/>
    <lineage>
        <taxon>Eukaryota</taxon>
        <taxon>Fungi</taxon>
        <taxon>Dikarya</taxon>
        <taxon>Ascomycota</taxon>
        <taxon>Pezizomycotina</taxon>
        <taxon>Sordariomycetes</taxon>
        <taxon>Sordariomycetidae</taxon>
        <taxon>Ophiostomatales</taxon>
        <taxon>Ophiostomataceae</taxon>
        <taxon>Sporothrix</taxon>
    </lineage>
</organism>
<keyword evidence="6" id="KW-1185">Reference proteome</keyword>
<dbReference type="CDD" id="cd01433">
    <property type="entry name" value="Ribosomal_L16_L10e"/>
    <property type="match status" value="1"/>
</dbReference>
<comment type="similarity">
    <text evidence="1">Belongs to the universal ribosomal protein uL16 family.</text>
</comment>
<dbReference type="Pfam" id="PF00252">
    <property type="entry name" value="Ribosomal_L16"/>
    <property type="match status" value="1"/>
</dbReference>
<keyword evidence="2 5" id="KW-0689">Ribosomal protein</keyword>
<dbReference type="EMBL" id="JAWCUI010000007">
    <property type="protein sequence ID" value="KAL1901390.1"/>
    <property type="molecule type" value="Genomic_DNA"/>
</dbReference>
<dbReference type="PANTHER" id="PTHR12220:SF13">
    <property type="entry name" value="LARGE RIBOSOMAL SUBUNIT PROTEIN UL16M"/>
    <property type="match status" value="1"/>
</dbReference>
<feature type="region of interest" description="Disordered" evidence="4">
    <location>
        <begin position="35"/>
        <end position="55"/>
    </location>
</feature>
<dbReference type="SUPFAM" id="SSF54686">
    <property type="entry name" value="Ribosomal protein L16p/L10e"/>
    <property type="match status" value="1"/>
</dbReference>
<dbReference type="InterPro" id="IPR016180">
    <property type="entry name" value="Ribosomal_uL16_dom"/>
</dbReference>